<dbReference type="AlphaFoldDB" id="A0A9W6LEP6"/>
<keyword evidence="3" id="KW-1185">Reference proteome</keyword>
<evidence type="ECO:0000313" key="2">
    <source>
        <dbReference type="EMBL" id="GLI39751.1"/>
    </source>
</evidence>
<keyword evidence="1" id="KW-0812">Transmembrane</keyword>
<proteinExistence type="predicted"/>
<evidence type="ECO:0000256" key="1">
    <source>
        <dbReference type="SAM" id="Phobius"/>
    </source>
</evidence>
<dbReference type="EMBL" id="BSDS01000002">
    <property type="protein sequence ID" value="GLI39751.1"/>
    <property type="molecule type" value="Genomic_DNA"/>
</dbReference>
<evidence type="ECO:0000313" key="3">
    <source>
        <dbReference type="Proteomes" id="UP001144352"/>
    </source>
</evidence>
<feature type="transmembrane region" description="Helical" evidence="1">
    <location>
        <begin position="12"/>
        <end position="33"/>
    </location>
</feature>
<sequence length="250" mass="29099">METIVRRYLATRHLAAIMLFASLILYAVDYFIIGRAEDVAVGFLGNFAFLPVYVLFVTLMIERVLKERERIALRQKLNMVIGIFFSEVGTELVRILSRFITEPDELGARLKVRPQWQERDFREADVFVASAELRIDSRRGDLAQLGSFLAGKRDFMLRMLENPNLLEHDEFTDLLWAVFHLTDELMSRRALEALQPPDLDHLSGDMKRAFGHLVREWLIYMQHLKKDYPYLFSLAVRMNPLDPEAHAEIA</sequence>
<keyword evidence="1" id="KW-1133">Transmembrane helix</keyword>
<accession>A0A9W6LEP6</accession>
<protein>
    <submittedName>
        <fullName evidence="2">Uncharacterized protein</fullName>
    </submittedName>
</protein>
<feature type="transmembrane region" description="Helical" evidence="1">
    <location>
        <begin position="39"/>
        <end position="61"/>
    </location>
</feature>
<organism evidence="2 3">
    <name type="scientific">Geobacter hydrogenophilus</name>
    <dbReference type="NCBI Taxonomy" id="40983"/>
    <lineage>
        <taxon>Bacteria</taxon>
        <taxon>Pseudomonadati</taxon>
        <taxon>Thermodesulfobacteriota</taxon>
        <taxon>Desulfuromonadia</taxon>
        <taxon>Geobacterales</taxon>
        <taxon>Geobacteraceae</taxon>
        <taxon>Geobacter</taxon>
    </lineage>
</organism>
<dbReference type="Proteomes" id="UP001144352">
    <property type="component" value="Unassembled WGS sequence"/>
</dbReference>
<keyword evidence="1" id="KW-0472">Membrane</keyword>
<gene>
    <name evidence="2" type="ORF">GHYDROH2_32520</name>
</gene>
<comment type="caution">
    <text evidence="2">The sequence shown here is derived from an EMBL/GenBank/DDBJ whole genome shotgun (WGS) entry which is preliminary data.</text>
</comment>
<name>A0A9W6LEP6_9BACT</name>
<reference evidence="2" key="1">
    <citation type="submission" date="2022-12" db="EMBL/GenBank/DDBJ databases">
        <title>Reference genome sequencing for broad-spectrum identification of bacterial and archaeal isolates by mass spectrometry.</title>
        <authorList>
            <person name="Sekiguchi Y."/>
            <person name="Tourlousse D.M."/>
        </authorList>
    </citation>
    <scope>NUCLEOTIDE SEQUENCE</scope>
    <source>
        <strain evidence="2">H2</strain>
    </source>
</reference>